<dbReference type="EMBL" id="AK318742">
    <property type="protein sequence ID" value="BAH56857.1"/>
    <property type="molecule type" value="mRNA"/>
</dbReference>
<evidence type="ECO:0000256" key="4">
    <source>
        <dbReference type="ARBA" id="ARBA00023129"/>
    </source>
</evidence>
<comment type="function">
    <text evidence="1">This is a 2S seed storage protein.</text>
</comment>
<evidence type="ECO:0000256" key="6">
    <source>
        <dbReference type="SAM" id="SignalP"/>
    </source>
</evidence>
<name>C0Z2C8_ARATH</name>
<dbReference type="InterPro" id="IPR016140">
    <property type="entry name" value="Bifunc_inhib/LTP/seed_store"/>
</dbReference>
<dbReference type="ExpressionAtlas" id="C0Z2C8">
    <property type="expression patterns" value="baseline and differential"/>
</dbReference>
<evidence type="ECO:0000256" key="2">
    <source>
        <dbReference type="ARBA" id="ARBA00008262"/>
    </source>
</evidence>
<dbReference type="CDD" id="cd00261">
    <property type="entry name" value="AAI_SS"/>
    <property type="match status" value="1"/>
</dbReference>
<dbReference type="InterPro" id="IPR000617">
    <property type="entry name" value="Napin/2SS/CON"/>
</dbReference>
<evidence type="ECO:0000256" key="1">
    <source>
        <dbReference type="ARBA" id="ARBA00003427"/>
    </source>
</evidence>
<feature type="chain" id="PRO_5002903556" evidence="6">
    <location>
        <begin position="22"/>
        <end position="185"/>
    </location>
</feature>
<dbReference type="SUPFAM" id="SSF47699">
    <property type="entry name" value="Bifunctional inhibitor/lipid-transfer protein/seed storage 2S albumin"/>
    <property type="match status" value="1"/>
</dbReference>
<sequence>MANKLFLVCATFALCFLLTTASIYRTVVEFDEDDASNPMGPRQKCQKEFQQSQHLRACQKLMRMQMRQGRGGGPSLDDEFDLEDDIENPQGPQQGHQILQQCCSELRQEEPVCVCPTLRQAARAVSLQGQHGPSLSSLLTNRFQTKTLERMRVWLLIHVNTTPHRVFYENVSFGCLRLNVFSTSP</sequence>
<organism evidence="8">
    <name type="scientific">Arabidopsis thaliana</name>
    <name type="common">Mouse-ear cress</name>
    <dbReference type="NCBI Taxonomy" id="3702"/>
    <lineage>
        <taxon>Eukaryota</taxon>
        <taxon>Viridiplantae</taxon>
        <taxon>Streptophyta</taxon>
        <taxon>Embryophyta</taxon>
        <taxon>Tracheophyta</taxon>
        <taxon>Spermatophyta</taxon>
        <taxon>Magnoliopsida</taxon>
        <taxon>eudicotyledons</taxon>
        <taxon>Gunneridae</taxon>
        <taxon>Pentapetalae</taxon>
        <taxon>rosids</taxon>
        <taxon>malvids</taxon>
        <taxon>Brassicales</taxon>
        <taxon>Brassicaceae</taxon>
        <taxon>Camelineae</taxon>
        <taxon>Arabidopsis</taxon>
    </lineage>
</organism>
<dbReference type="GO" id="GO:0045735">
    <property type="term" value="F:nutrient reservoir activity"/>
    <property type="evidence" value="ECO:0007669"/>
    <property type="project" value="UniProtKB-KW"/>
</dbReference>
<dbReference type="PANTHER" id="PTHR35496:SF20">
    <property type="entry name" value="2S SEED STORAGE PROTEIN 1-RELATED"/>
    <property type="match status" value="1"/>
</dbReference>
<dbReference type="InterPro" id="IPR036312">
    <property type="entry name" value="Bifun_inhib/LTP/seed_sf"/>
</dbReference>
<dbReference type="PANTHER" id="PTHR35496">
    <property type="entry name" value="2S SEED STORAGE PROTEIN 1-RELATED"/>
    <property type="match status" value="1"/>
</dbReference>
<dbReference type="Gene3D" id="1.10.110.10">
    <property type="entry name" value="Plant lipid-transfer and hydrophobic proteins"/>
    <property type="match status" value="1"/>
</dbReference>
<feature type="signal peptide" evidence="6">
    <location>
        <begin position="1"/>
        <end position="21"/>
    </location>
</feature>
<protein>
    <submittedName>
        <fullName evidence="8">AT4G27150 protein</fullName>
    </submittedName>
</protein>
<evidence type="ECO:0000256" key="5">
    <source>
        <dbReference type="ARBA" id="ARBA00023157"/>
    </source>
</evidence>
<comment type="similarity">
    <text evidence="2">Belongs to the 2S seed storage albumins family.</text>
</comment>
<feature type="domain" description="Bifunctional inhibitor/plant lipid transfer protein/seed storage helical" evidence="7">
    <location>
        <begin position="92"/>
        <end position="128"/>
    </location>
</feature>
<dbReference type="AlphaFoldDB" id="C0Z2C8"/>
<proteinExistence type="evidence at transcript level"/>
<reference evidence="8" key="1">
    <citation type="journal article" date="2009" name="DNA Res.">
        <title>Analysis of multiple occurrences of alternative splicing events in Arabidopsis thaliana using novel sequenced full-length cDNAs.</title>
        <authorList>
            <person name="Iida K."/>
            <person name="Fukami-Kobayashi K."/>
            <person name="Toyoda A."/>
            <person name="Sakaki Y."/>
            <person name="Kobayashi M."/>
            <person name="Seki M."/>
            <person name="Shinozaki K."/>
        </authorList>
    </citation>
    <scope>NUCLEOTIDE SEQUENCE</scope>
    <source>
        <tissue evidence="8">Mixture of silique and flower</tissue>
    </source>
</reference>
<keyword evidence="5" id="KW-1015">Disulfide bond</keyword>
<evidence type="ECO:0000256" key="3">
    <source>
        <dbReference type="ARBA" id="ARBA00022761"/>
    </source>
</evidence>
<evidence type="ECO:0000259" key="7">
    <source>
        <dbReference type="Pfam" id="PF00234"/>
    </source>
</evidence>
<keyword evidence="6" id="KW-0732">Signal</keyword>
<dbReference type="Pfam" id="PF00234">
    <property type="entry name" value="Tryp_alpha_amyl"/>
    <property type="match status" value="1"/>
</dbReference>
<accession>C0Z2C8</accession>
<evidence type="ECO:0000313" key="8">
    <source>
        <dbReference type="EMBL" id="BAH56857.1"/>
    </source>
</evidence>
<dbReference type="PRINTS" id="PR00496">
    <property type="entry name" value="NAPIN"/>
</dbReference>
<gene>
    <name evidence="8" type="ordered locus">At4g27150</name>
</gene>
<keyword evidence="3" id="KW-0758">Storage protein</keyword>
<keyword evidence="4" id="KW-0708">Seed storage protein</keyword>